<sequence length="280" mass="32024">MDPEEITQTLGHHQLDIKSNNLERRTSLKPIDNRTPHLDVKSSISTPLKHTVDAQERIQFLREMEKTREELAEFKRNVNALIEQMDGISIDLELSKDRVSEIEQDLTATEEVNVNLQVLLEKAVKSQKESDVCATQTIRNMYTELASVVYENNQLQSRLASLESHQREQVGNVYDITRRMQEYTHMLEQAQGTIHMLQEPRHIKMSLSSTASSSRRTSTASFTEDDDEFATRKETHMTNRTYIQSPPLGPQQSSLFKPQQGLRMLLQSQGGSGLGSLTRR</sequence>
<gene>
    <name evidence="3" type="ORF">BCV71DRAFT_225615</name>
</gene>
<dbReference type="EMBL" id="KV921291">
    <property type="protein sequence ID" value="ORE20612.1"/>
    <property type="molecule type" value="Genomic_DNA"/>
</dbReference>
<organism evidence="3 4">
    <name type="scientific">Rhizopus microsporus</name>
    <dbReference type="NCBI Taxonomy" id="58291"/>
    <lineage>
        <taxon>Eukaryota</taxon>
        <taxon>Fungi</taxon>
        <taxon>Fungi incertae sedis</taxon>
        <taxon>Mucoromycota</taxon>
        <taxon>Mucoromycotina</taxon>
        <taxon>Mucoromycetes</taxon>
        <taxon>Mucorales</taxon>
        <taxon>Mucorineae</taxon>
        <taxon>Rhizopodaceae</taxon>
        <taxon>Rhizopus</taxon>
    </lineage>
</organism>
<keyword evidence="1" id="KW-0175">Coiled coil</keyword>
<dbReference type="OMA" id="AQGTIHM"/>
<dbReference type="VEuPathDB" id="FungiDB:BCV72DRAFT_219997"/>
<evidence type="ECO:0000256" key="2">
    <source>
        <dbReference type="SAM" id="MobiDB-lite"/>
    </source>
</evidence>
<feature type="coiled-coil region" evidence="1">
    <location>
        <begin position="57"/>
        <end position="84"/>
    </location>
</feature>
<feature type="compositionally biased region" description="Polar residues" evidence="2">
    <location>
        <begin position="238"/>
        <end position="255"/>
    </location>
</feature>
<feature type="compositionally biased region" description="Low complexity" evidence="2">
    <location>
        <begin position="208"/>
        <end position="221"/>
    </location>
</feature>
<feature type="region of interest" description="Disordered" evidence="2">
    <location>
        <begin position="207"/>
        <end position="255"/>
    </location>
</feature>
<proteinExistence type="predicted"/>
<protein>
    <submittedName>
        <fullName evidence="3">Uncharacterized protein</fullName>
    </submittedName>
</protein>
<evidence type="ECO:0000313" key="3">
    <source>
        <dbReference type="EMBL" id="ORE20612.1"/>
    </source>
</evidence>
<evidence type="ECO:0000256" key="1">
    <source>
        <dbReference type="SAM" id="Coils"/>
    </source>
</evidence>
<dbReference type="AlphaFoldDB" id="A0A1X0S8K8"/>
<evidence type="ECO:0000313" key="4">
    <source>
        <dbReference type="Proteomes" id="UP000242381"/>
    </source>
</evidence>
<accession>A0A1X0S8K8</accession>
<reference evidence="3 4" key="1">
    <citation type="journal article" date="2016" name="Proc. Natl. Acad. Sci. U.S.A.">
        <title>Lipid metabolic changes in an early divergent fungus govern the establishment of a mutualistic symbiosis with endobacteria.</title>
        <authorList>
            <person name="Lastovetsky O.A."/>
            <person name="Gaspar M.L."/>
            <person name="Mondo S.J."/>
            <person name="LaButti K.M."/>
            <person name="Sandor L."/>
            <person name="Grigoriev I.V."/>
            <person name="Henry S.A."/>
            <person name="Pawlowska T.E."/>
        </authorList>
    </citation>
    <scope>NUCLEOTIDE SEQUENCE [LARGE SCALE GENOMIC DNA]</scope>
    <source>
        <strain evidence="3 4">ATCC 11559</strain>
    </source>
</reference>
<name>A0A1X0S8K8_RHIZD</name>
<dbReference type="Proteomes" id="UP000242381">
    <property type="component" value="Unassembled WGS sequence"/>
</dbReference>